<dbReference type="EMBL" id="JBAKFF010000001">
    <property type="protein sequence ID" value="MEX0430361.1"/>
    <property type="molecule type" value="Genomic_DNA"/>
</dbReference>
<reference evidence="2 3" key="1">
    <citation type="submission" date="2024-02" db="EMBL/GenBank/DDBJ databases">
        <title>New especies of Spiribacter isolated from saline water.</title>
        <authorList>
            <person name="Leon M.J."/>
            <person name="De La Haba R."/>
            <person name="Sanchez-Porro C."/>
            <person name="Ventosa A."/>
        </authorList>
    </citation>
    <scope>NUCLEOTIDE SEQUENCE [LARGE SCALE GENOMIC DNA]</scope>
    <source>
        <strain evidence="3">ag22IC4-189</strain>
    </source>
</reference>
<name>A0ABV3T579_9GAMM</name>
<gene>
    <name evidence="2" type="ORF">V6X30_02960</name>
</gene>
<protein>
    <recommendedName>
        <fullName evidence="4">Outer membrane protein beta-barrel domain-containing protein</fullName>
    </recommendedName>
</protein>
<dbReference type="RefSeq" id="WP_367983148.1">
    <property type="nucleotide sequence ID" value="NZ_JBAKFF010000001.1"/>
</dbReference>
<evidence type="ECO:0000313" key="2">
    <source>
        <dbReference type="EMBL" id="MEX0430361.1"/>
    </source>
</evidence>
<keyword evidence="1" id="KW-0732">Signal</keyword>
<accession>A0ABV3T579</accession>
<feature type="signal peptide" evidence="1">
    <location>
        <begin position="1"/>
        <end position="20"/>
    </location>
</feature>
<feature type="chain" id="PRO_5046947705" description="Outer membrane protein beta-barrel domain-containing protein" evidence="1">
    <location>
        <begin position="21"/>
        <end position="174"/>
    </location>
</feature>
<evidence type="ECO:0000313" key="3">
    <source>
        <dbReference type="Proteomes" id="UP001556637"/>
    </source>
</evidence>
<proteinExistence type="predicted"/>
<comment type="caution">
    <text evidence="2">The sequence shown here is derived from an EMBL/GenBank/DDBJ whole genome shotgun (WGS) entry which is preliminary data.</text>
</comment>
<evidence type="ECO:0000256" key="1">
    <source>
        <dbReference type="SAM" id="SignalP"/>
    </source>
</evidence>
<keyword evidence="3" id="KW-1185">Reference proteome</keyword>
<evidence type="ECO:0008006" key="4">
    <source>
        <dbReference type="Google" id="ProtNLM"/>
    </source>
</evidence>
<dbReference type="Proteomes" id="UP001556637">
    <property type="component" value="Unassembled WGS sequence"/>
</dbReference>
<organism evidence="2 3">
    <name type="scientific">Spiribacter insolitus</name>
    <dbReference type="NCBI Taxonomy" id="3122417"/>
    <lineage>
        <taxon>Bacteria</taxon>
        <taxon>Pseudomonadati</taxon>
        <taxon>Pseudomonadota</taxon>
        <taxon>Gammaproteobacteria</taxon>
        <taxon>Chromatiales</taxon>
        <taxon>Ectothiorhodospiraceae</taxon>
        <taxon>Spiribacter</taxon>
    </lineage>
</organism>
<sequence>MQVTFRLPLIIMLAISMALAIINTAAADVWVGGADADGEGGAYAGLMGDELGLIIGAVFDSDYSDSEIRDYPVPHSDYTELGKKRIGSLISLDVAYRLLPGRYGSLWIAGGFTFYEESEIARSDITGWLYKQNEDNVIRPDAGVYYHLPVSHSMGIIAGAHTELGGSLGLSFRY</sequence>